<dbReference type="Proteomes" id="UP001151699">
    <property type="component" value="Chromosome A"/>
</dbReference>
<dbReference type="EMBL" id="WJQU01000001">
    <property type="protein sequence ID" value="KAJ6645659.1"/>
    <property type="molecule type" value="Genomic_DNA"/>
</dbReference>
<dbReference type="AlphaFoldDB" id="A0A9Q0N8N7"/>
<evidence type="ECO:0000313" key="2">
    <source>
        <dbReference type="Proteomes" id="UP001151699"/>
    </source>
</evidence>
<comment type="caution">
    <text evidence="1">The sequence shown here is derived from an EMBL/GenBank/DDBJ whole genome shotgun (WGS) entry which is preliminary data.</text>
</comment>
<organism evidence="1 2">
    <name type="scientific">Pseudolycoriella hygida</name>
    <dbReference type="NCBI Taxonomy" id="35572"/>
    <lineage>
        <taxon>Eukaryota</taxon>
        <taxon>Metazoa</taxon>
        <taxon>Ecdysozoa</taxon>
        <taxon>Arthropoda</taxon>
        <taxon>Hexapoda</taxon>
        <taxon>Insecta</taxon>
        <taxon>Pterygota</taxon>
        <taxon>Neoptera</taxon>
        <taxon>Endopterygota</taxon>
        <taxon>Diptera</taxon>
        <taxon>Nematocera</taxon>
        <taxon>Sciaroidea</taxon>
        <taxon>Sciaridae</taxon>
        <taxon>Pseudolycoriella</taxon>
    </lineage>
</organism>
<gene>
    <name evidence="1" type="ORF">Bhyg_00866</name>
</gene>
<keyword evidence="2" id="KW-1185">Reference proteome</keyword>
<proteinExistence type="predicted"/>
<accession>A0A9Q0N8N7</accession>
<protein>
    <submittedName>
        <fullName evidence="1">Uncharacterized protein</fullName>
    </submittedName>
</protein>
<evidence type="ECO:0000313" key="1">
    <source>
        <dbReference type="EMBL" id="KAJ6645659.1"/>
    </source>
</evidence>
<sequence length="29" mass="3144">MIMPGDLGSDGSIEKVFLLQQTSIHQQGI</sequence>
<name>A0A9Q0N8N7_9DIPT</name>
<reference evidence="1" key="1">
    <citation type="submission" date="2022-07" db="EMBL/GenBank/DDBJ databases">
        <authorList>
            <person name="Trinca V."/>
            <person name="Uliana J.V.C."/>
            <person name="Torres T.T."/>
            <person name="Ward R.J."/>
            <person name="Monesi N."/>
        </authorList>
    </citation>
    <scope>NUCLEOTIDE SEQUENCE</scope>
    <source>
        <strain evidence="1">HSMRA1968</strain>
        <tissue evidence="1">Whole embryos</tissue>
    </source>
</reference>